<evidence type="ECO:0000313" key="3">
    <source>
        <dbReference type="Proteomes" id="UP001415857"/>
    </source>
</evidence>
<feature type="compositionally biased region" description="Gly residues" evidence="1">
    <location>
        <begin position="46"/>
        <end position="61"/>
    </location>
</feature>
<accession>A0AAP0RGH5</accession>
<dbReference type="GO" id="GO:0050793">
    <property type="term" value="P:regulation of developmental process"/>
    <property type="evidence" value="ECO:0007669"/>
    <property type="project" value="TreeGrafter"/>
</dbReference>
<reference evidence="2 3" key="1">
    <citation type="journal article" date="2024" name="Plant J.">
        <title>Genome sequences and population genomics reveal climatic adaptation and genomic divergence between two closely related sweetgum species.</title>
        <authorList>
            <person name="Xu W.Q."/>
            <person name="Ren C.Q."/>
            <person name="Zhang X.Y."/>
            <person name="Comes H.P."/>
            <person name="Liu X.H."/>
            <person name="Li Y.G."/>
            <person name="Kettle C.J."/>
            <person name="Jalonen R."/>
            <person name="Gaisberger H."/>
            <person name="Ma Y.Z."/>
            <person name="Qiu Y.X."/>
        </authorList>
    </citation>
    <scope>NUCLEOTIDE SEQUENCE [LARGE SCALE GENOMIC DNA]</scope>
    <source>
        <strain evidence="2">Hangzhou</strain>
    </source>
</reference>
<feature type="compositionally biased region" description="Basic residues" evidence="1">
    <location>
        <begin position="99"/>
        <end position="109"/>
    </location>
</feature>
<keyword evidence="3" id="KW-1185">Reference proteome</keyword>
<dbReference type="PANTHER" id="PTHR31948:SF140">
    <property type="entry name" value="ZINC-FINGER HOMEODOMAIN PROTEIN 2"/>
    <property type="match status" value="1"/>
</dbReference>
<name>A0AAP0RGH5_LIQFO</name>
<organism evidence="2 3">
    <name type="scientific">Liquidambar formosana</name>
    <name type="common">Formosan gum</name>
    <dbReference type="NCBI Taxonomy" id="63359"/>
    <lineage>
        <taxon>Eukaryota</taxon>
        <taxon>Viridiplantae</taxon>
        <taxon>Streptophyta</taxon>
        <taxon>Embryophyta</taxon>
        <taxon>Tracheophyta</taxon>
        <taxon>Spermatophyta</taxon>
        <taxon>Magnoliopsida</taxon>
        <taxon>eudicotyledons</taxon>
        <taxon>Gunneridae</taxon>
        <taxon>Pentapetalae</taxon>
        <taxon>Saxifragales</taxon>
        <taxon>Altingiaceae</taxon>
        <taxon>Liquidambar</taxon>
    </lineage>
</organism>
<dbReference type="InterPro" id="IPR006455">
    <property type="entry name" value="Homeodomain_ZF_HD"/>
</dbReference>
<gene>
    <name evidence="2" type="ORF">L1049_005906</name>
</gene>
<evidence type="ECO:0000313" key="2">
    <source>
        <dbReference type="EMBL" id="KAK9276373.1"/>
    </source>
</evidence>
<dbReference type="GO" id="GO:0003700">
    <property type="term" value="F:DNA-binding transcription factor activity"/>
    <property type="evidence" value="ECO:0007669"/>
    <property type="project" value="TreeGrafter"/>
</dbReference>
<comment type="caution">
    <text evidence="2">The sequence shown here is derived from an EMBL/GenBank/DDBJ whole genome shotgun (WGS) entry which is preliminary data.</text>
</comment>
<dbReference type="InterPro" id="IPR009057">
    <property type="entry name" value="Homeodomain-like_sf"/>
</dbReference>
<dbReference type="Gene3D" id="1.10.10.60">
    <property type="entry name" value="Homeodomain-like"/>
    <property type="match status" value="1"/>
</dbReference>
<dbReference type="AlphaFoldDB" id="A0AAP0RGH5"/>
<dbReference type="SUPFAM" id="SSF46689">
    <property type="entry name" value="Homeodomain-like"/>
    <property type="match status" value="1"/>
</dbReference>
<dbReference type="EMBL" id="JBBPBK010000010">
    <property type="protein sequence ID" value="KAK9276373.1"/>
    <property type="molecule type" value="Genomic_DNA"/>
</dbReference>
<protein>
    <submittedName>
        <fullName evidence="2">Uncharacterized protein</fullName>
    </submittedName>
</protein>
<proteinExistence type="predicted"/>
<feature type="region of interest" description="Disordered" evidence="1">
    <location>
        <begin position="36"/>
        <end position="109"/>
    </location>
</feature>
<dbReference type="Proteomes" id="UP001415857">
    <property type="component" value="Unassembled WGS sequence"/>
</dbReference>
<evidence type="ECO:0000256" key="1">
    <source>
        <dbReference type="SAM" id="MobiDB-lite"/>
    </source>
</evidence>
<dbReference type="PANTHER" id="PTHR31948">
    <property type="entry name" value="ZINC-FINGER HOMEODOMAIN PROTEIN 2"/>
    <property type="match status" value="1"/>
</dbReference>
<sequence length="174" mass="18772">MARGEGREIYGECLRNHAPSLGVYMTDGLITLLEVEPPPSGPAAAGNGGARGGFGGRGGVAQDGDNGRKETTEPIVVGDNSVTEVQGVAAPPVQSPKANSRRKKQRKTKFTADQIEMMRTFANRLGWTMTNREREPEVQTFCENAGFSRFVFKTWLNNKKKNYGPGSASGANRP</sequence>
<dbReference type="GO" id="GO:0005634">
    <property type="term" value="C:nucleus"/>
    <property type="evidence" value="ECO:0007669"/>
    <property type="project" value="TreeGrafter"/>
</dbReference>
<dbReference type="GO" id="GO:0000976">
    <property type="term" value="F:transcription cis-regulatory region binding"/>
    <property type="evidence" value="ECO:0007669"/>
    <property type="project" value="TreeGrafter"/>
</dbReference>
<dbReference type="NCBIfam" id="TIGR01565">
    <property type="entry name" value="homeo_ZF_HD"/>
    <property type="match status" value="1"/>
</dbReference>